<accession>A0A6J4PY95</accession>
<feature type="compositionally biased region" description="Basic residues" evidence="1">
    <location>
        <begin position="1"/>
        <end position="10"/>
    </location>
</feature>
<protein>
    <submittedName>
        <fullName evidence="2">Putative succinate dehydrogenase [membrane anchor subunit] (Succinic dehydrogenase)</fullName>
    </submittedName>
</protein>
<dbReference type="EMBL" id="CADCUQ010000683">
    <property type="protein sequence ID" value="CAA9422746.1"/>
    <property type="molecule type" value="Genomic_DNA"/>
</dbReference>
<feature type="non-terminal residue" evidence="2">
    <location>
        <position position="101"/>
    </location>
</feature>
<feature type="region of interest" description="Disordered" evidence="1">
    <location>
        <begin position="1"/>
        <end position="21"/>
    </location>
</feature>
<organism evidence="2">
    <name type="scientific">uncultured Phycisphaerae bacterium</name>
    <dbReference type="NCBI Taxonomy" id="904963"/>
    <lineage>
        <taxon>Bacteria</taxon>
        <taxon>Pseudomonadati</taxon>
        <taxon>Planctomycetota</taxon>
        <taxon>Phycisphaerae</taxon>
        <taxon>environmental samples</taxon>
    </lineage>
</organism>
<sequence length="101" mass="11049">PRLPRHRGRLGTHGPRHADLSRQHRADLALHAVVSLLPARRGRAAAPLLQAPGALPRLDPGVQAQRQPPQVGLVLAVLRCPDRLLRVPAGLRRVRRPALLL</sequence>
<gene>
    <name evidence="2" type="ORF">AVDCRST_MAG64-2989</name>
</gene>
<feature type="non-terminal residue" evidence="2">
    <location>
        <position position="1"/>
    </location>
</feature>
<proteinExistence type="predicted"/>
<dbReference type="AlphaFoldDB" id="A0A6J4PY95"/>
<reference evidence="2" key="1">
    <citation type="submission" date="2020-02" db="EMBL/GenBank/DDBJ databases">
        <authorList>
            <person name="Meier V. D."/>
        </authorList>
    </citation>
    <scope>NUCLEOTIDE SEQUENCE</scope>
    <source>
        <strain evidence="2">AVDCRST_MAG64</strain>
    </source>
</reference>
<evidence type="ECO:0000256" key="1">
    <source>
        <dbReference type="SAM" id="MobiDB-lite"/>
    </source>
</evidence>
<name>A0A6J4PY95_9BACT</name>
<evidence type="ECO:0000313" key="2">
    <source>
        <dbReference type="EMBL" id="CAA9422746.1"/>
    </source>
</evidence>